<name>A0A4Q1CHB3_9BACT</name>
<evidence type="ECO:0000256" key="2">
    <source>
        <dbReference type="PROSITE-ProRule" id="PRU00335"/>
    </source>
</evidence>
<protein>
    <submittedName>
        <fullName evidence="4">TetR/AcrR family transcriptional regulator</fullName>
    </submittedName>
</protein>
<dbReference type="InterPro" id="IPR036271">
    <property type="entry name" value="Tet_transcr_reg_TetR-rel_C_sf"/>
</dbReference>
<evidence type="ECO:0000259" key="3">
    <source>
        <dbReference type="PROSITE" id="PS50977"/>
    </source>
</evidence>
<accession>A0A4Q1CHB3</accession>
<dbReference type="InterPro" id="IPR050109">
    <property type="entry name" value="HTH-type_TetR-like_transc_reg"/>
</dbReference>
<dbReference type="Gene3D" id="1.10.357.10">
    <property type="entry name" value="Tetracycline Repressor, domain 2"/>
    <property type="match status" value="1"/>
</dbReference>
<evidence type="ECO:0000313" key="4">
    <source>
        <dbReference type="EMBL" id="RXK59703.1"/>
    </source>
</evidence>
<evidence type="ECO:0000313" key="5">
    <source>
        <dbReference type="Proteomes" id="UP000290204"/>
    </source>
</evidence>
<dbReference type="Pfam" id="PF00440">
    <property type="entry name" value="TetR_N"/>
    <property type="match status" value="1"/>
</dbReference>
<dbReference type="SUPFAM" id="SSF48498">
    <property type="entry name" value="Tetracyclin repressor-like, C-terminal domain"/>
    <property type="match status" value="1"/>
</dbReference>
<dbReference type="SUPFAM" id="SSF46689">
    <property type="entry name" value="Homeodomain-like"/>
    <property type="match status" value="1"/>
</dbReference>
<comment type="caution">
    <text evidence="4">The sequence shown here is derived from an EMBL/GenBank/DDBJ whole genome shotgun (WGS) entry which is preliminary data.</text>
</comment>
<dbReference type="Proteomes" id="UP000290204">
    <property type="component" value="Unassembled WGS sequence"/>
</dbReference>
<dbReference type="InterPro" id="IPR001647">
    <property type="entry name" value="HTH_TetR"/>
</dbReference>
<gene>
    <name evidence="4" type="ORF">ESA94_11595</name>
</gene>
<sequence length="227" mass="26722">METLATIKVSIVLPPIFGMETKERIQKKAHELFLRYGIRSVSMDDIAAQLGMSKKTIYQFFSEKDELVTAVMDDEVSYTQHKCESCKINARNAVEEIFLTLERMYEQFANLNPVVLYDAEKFHPKAFEKFRKMKEVFLYEVVAHNIRRGIEEELYREDISVEIMSRYRVETMMIPFAMAATTPGKFNLIDLTRETMEHFLFGLSTLKGHKLIMKYREDYKKKQQSKP</sequence>
<dbReference type="GO" id="GO:0003677">
    <property type="term" value="F:DNA binding"/>
    <property type="evidence" value="ECO:0007669"/>
    <property type="project" value="UniProtKB-UniRule"/>
</dbReference>
<dbReference type="OrthoDB" id="881297at2"/>
<keyword evidence="5" id="KW-1185">Reference proteome</keyword>
<evidence type="ECO:0000256" key="1">
    <source>
        <dbReference type="ARBA" id="ARBA00023125"/>
    </source>
</evidence>
<dbReference type="InterPro" id="IPR009057">
    <property type="entry name" value="Homeodomain-like_sf"/>
</dbReference>
<keyword evidence="1 2" id="KW-0238">DNA-binding</keyword>
<feature type="DNA-binding region" description="H-T-H motif" evidence="2">
    <location>
        <begin position="42"/>
        <end position="61"/>
    </location>
</feature>
<proteinExistence type="predicted"/>
<dbReference type="EMBL" id="SDHW01000003">
    <property type="protein sequence ID" value="RXK59703.1"/>
    <property type="molecule type" value="Genomic_DNA"/>
</dbReference>
<feature type="domain" description="HTH tetR-type" evidence="3">
    <location>
        <begin position="19"/>
        <end position="79"/>
    </location>
</feature>
<dbReference type="PANTHER" id="PTHR30328:SF54">
    <property type="entry name" value="HTH-TYPE TRANSCRIPTIONAL REPRESSOR SCO4008"/>
    <property type="match status" value="1"/>
</dbReference>
<dbReference type="AlphaFoldDB" id="A0A4Q1CHB3"/>
<reference evidence="4 5" key="1">
    <citation type="submission" date="2019-01" db="EMBL/GenBank/DDBJ databases">
        <title>Lacibacter sp. strain TTM-7.</title>
        <authorList>
            <person name="Chen W.-M."/>
        </authorList>
    </citation>
    <scope>NUCLEOTIDE SEQUENCE [LARGE SCALE GENOMIC DNA]</scope>
    <source>
        <strain evidence="4 5">TTM-7</strain>
    </source>
</reference>
<dbReference type="PANTHER" id="PTHR30328">
    <property type="entry name" value="TRANSCRIPTIONAL REPRESSOR"/>
    <property type="match status" value="1"/>
</dbReference>
<dbReference type="PROSITE" id="PS50977">
    <property type="entry name" value="HTH_TETR_2"/>
    <property type="match status" value="1"/>
</dbReference>
<organism evidence="4 5">
    <name type="scientific">Lacibacter luteus</name>
    <dbReference type="NCBI Taxonomy" id="2508719"/>
    <lineage>
        <taxon>Bacteria</taxon>
        <taxon>Pseudomonadati</taxon>
        <taxon>Bacteroidota</taxon>
        <taxon>Chitinophagia</taxon>
        <taxon>Chitinophagales</taxon>
        <taxon>Chitinophagaceae</taxon>
        <taxon>Lacibacter</taxon>
    </lineage>
</organism>
<dbReference type="Gene3D" id="1.10.10.60">
    <property type="entry name" value="Homeodomain-like"/>
    <property type="match status" value="1"/>
</dbReference>
<dbReference type="PRINTS" id="PR00455">
    <property type="entry name" value="HTHTETR"/>
</dbReference>